<comment type="caution">
    <text evidence="3">The sequence shown here is derived from an EMBL/GenBank/DDBJ whole genome shotgun (WGS) entry which is preliminary data.</text>
</comment>
<keyword evidence="1" id="KW-1133">Transmembrane helix</keyword>
<accession>A0ABW4N787</accession>
<dbReference type="Proteomes" id="UP001597237">
    <property type="component" value="Unassembled WGS sequence"/>
</dbReference>
<gene>
    <name evidence="3" type="ORF">ACFSC0_21000</name>
</gene>
<feature type="transmembrane region" description="Helical" evidence="1">
    <location>
        <begin position="144"/>
        <end position="162"/>
    </location>
</feature>
<dbReference type="Gene3D" id="1.20.144.10">
    <property type="entry name" value="Phosphatidic acid phosphatase type 2/haloperoxidase"/>
    <property type="match status" value="2"/>
</dbReference>
<dbReference type="Pfam" id="PF01569">
    <property type="entry name" value="PAP2"/>
    <property type="match status" value="1"/>
</dbReference>
<feature type="transmembrane region" description="Helical" evidence="1">
    <location>
        <begin position="104"/>
        <end position="124"/>
    </location>
</feature>
<feature type="transmembrane region" description="Helical" evidence="1">
    <location>
        <begin position="12"/>
        <end position="30"/>
    </location>
</feature>
<feature type="transmembrane region" description="Helical" evidence="1">
    <location>
        <begin position="174"/>
        <end position="195"/>
    </location>
</feature>
<dbReference type="PANTHER" id="PTHR14969:SF13">
    <property type="entry name" value="AT30094P"/>
    <property type="match status" value="1"/>
</dbReference>
<organism evidence="3 4">
    <name type="scientific">Phenylobacterium terrae</name>
    <dbReference type="NCBI Taxonomy" id="2665495"/>
    <lineage>
        <taxon>Bacteria</taxon>
        <taxon>Pseudomonadati</taxon>
        <taxon>Pseudomonadota</taxon>
        <taxon>Alphaproteobacteria</taxon>
        <taxon>Caulobacterales</taxon>
        <taxon>Caulobacteraceae</taxon>
        <taxon>Phenylobacterium</taxon>
    </lineage>
</organism>
<dbReference type="SUPFAM" id="SSF48317">
    <property type="entry name" value="Acid phosphatase/Vanadium-dependent haloperoxidase"/>
    <property type="match status" value="1"/>
</dbReference>
<evidence type="ECO:0000313" key="4">
    <source>
        <dbReference type="Proteomes" id="UP001597237"/>
    </source>
</evidence>
<keyword evidence="4" id="KW-1185">Reference proteome</keyword>
<dbReference type="RefSeq" id="WP_377283460.1">
    <property type="nucleotide sequence ID" value="NZ_JBHRSI010000009.1"/>
</dbReference>
<dbReference type="SMART" id="SM00014">
    <property type="entry name" value="acidPPc"/>
    <property type="match status" value="1"/>
</dbReference>
<protein>
    <submittedName>
        <fullName evidence="3">Phosphatase PAP2 family protein</fullName>
    </submittedName>
</protein>
<keyword evidence="1" id="KW-0472">Membrane</keyword>
<dbReference type="InterPro" id="IPR000326">
    <property type="entry name" value="PAP2/HPO"/>
</dbReference>
<feature type="domain" description="Phosphatidic acid phosphatase type 2/haloperoxidase" evidence="2">
    <location>
        <begin position="106"/>
        <end position="216"/>
    </location>
</feature>
<reference evidence="4" key="1">
    <citation type="journal article" date="2019" name="Int. J. Syst. Evol. Microbiol.">
        <title>The Global Catalogue of Microorganisms (GCM) 10K type strain sequencing project: providing services to taxonomists for standard genome sequencing and annotation.</title>
        <authorList>
            <consortium name="The Broad Institute Genomics Platform"/>
            <consortium name="The Broad Institute Genome Sequencing Center for Infectious Disease"/>
            <person name="Wu L."/>
            <person name="Ma J."/>
        </authorList>
    </citation>
    <scope>NUCLEOTIDE SEQUENCE [LARGE SCALE GENOMIC DNA]</scope>
    <source>
        <strain evidence="4">DFY28</strain>
    </source>
</reference>
<proteinExistence type="predicted"/>
<dbReference type="PANTHER" id="PTHR14969">
    <property type="entry name" value="SPHINGOSINE-1-PHOSPHATE PHOSPHOHYDROLASE"/>
    <property type="match status" value="1"/>
</dbReference>
<dbReference type="EMBL" id="JBHUEY010000012">
    <property type="protein sequence ID" value="MFD1785884.1"/>
    <property type="molecule type" value="Genomic_DNA"/>
</dbReference>
<evidence type="ECO:0000256" key="1">
    <source>
        <dbReference type="SAM" id="Phobius"/>
    </source>
</evidence>
<dbReference type="InterPro" id="IPR036938">
    <property type="entry name" value="PAP2/HPO_sf"/>
</dbReference>
<name>A0ABW4N787_9CAUL</name>
<evidence type="ECO:0000313" key="3">
    <source>
        <dbReference type="EMBL" id="MFD1785884.1"/>
    </source>
</evidence>
<keyword evidence="1" id="KW-0812">Transmembrane</keyword>
<dbReference type="CDD" id="cd03392">
    <property type="entry name" value="PAP2_like_2"/>
    <property type="match status" value="1"/>
</dbReference>
<feature type="transmembrane region" description="Helical" evidence="1">
    <location>
        <begin position="74"/>
        <end position="97"/>
    </location>
</feature>
<sequence>MGLIWRILHRLEFQTLVLLIAAVGAVWVFLGLAEEVSEGETGQIDRTLILMLRAPGDPADPLGPRWFEEMMRDVTALGGFTFLTLFVVIAVAALAFYRERRQAIVLGVSIALAAAANDALKLLFDRARPELVSHGSYVYTHSFPSGHSMLSAATFLTTAAILSSFQTRRRAKAFIFGIAVLLTVAVGVSRVYLGVHWPTDVLGGWTLGAVWALTARIVLSFWREVGPPEVDPLPEPEGDARPV</sequence>
<evidence type="ECO:0000259" key="2">
    <source>
        <dbReference type="SMART" id="SM00014"/>
    </source>
</evidence>